<dbReference type="OrthoDB" id="2959849at2759"/>
<name>A0A9P5NYG6_GYMJU</name>
<dbReference type="Proteomes" id="UP000724874">
    <property type="component" value="Unassembled WGS sequence"/>
</dbReference>
<accession>A0A9P5NYG6</accession>
<proteinExistence type="predicted"/>
<dbReference type="EMBL" id="JADNYJ010000006">
    <property type="protein sequence ID" value="KAF8910583.1"/>
    <property type="molecule type" value="Genomic_DNA"/>
</dbReference>
<sequence>DISTTAKLIADEVWKVTGYCFVYKKCEKSRTSDHIKMFTFYCAQFHREEAKQRLDPDVKKWRARLSMDCFDCNSYLHITTSDHFPSLAGIIITHHLLHWGYLDISITEDVEAIIKERVNMPASKVWISAYIYSKLL</sequence>
<dbReference type="AlphaFoldDB" id="A0A9P5NYG6"/>
<keyword evidence="2" id="KW-1185">Reference proteome</keyword>
<comment type="caution">
    <text evidence="1">The sequence shown here is derived from an EMBL/GenBank/DDBJ whole genome shotgun (WGS) entry which is preliminary data.</text>
</comment>
<feature type="non-terminal residue" evidence="1">
    <location>
        <position position="1"/>
    </location>
</feature>
<evidence type="ECO:0000313" key="1">
    <source>
        <dbReference type="EMBL" id="KAF8910583.1"/>
    </source>
</evidence>
<organism evidence="1 2">
    <name type="scientific">Gymnopilus junonius</name>
    <name type="common">Spectacular rustgill mushroom</name>
    <name type="synonym">Gymnopilus spectabilis subsp. junonius</name>
    <dbReference type="NCBI Taxonomy" id="109634"/>
    <lineage>
        <taxon>Eukaryota</taxon>
        <taxon>Fungi</taxon>
        <taxon>Dikarya</taxon>
        <taxon>Basidiomycota</taxon>
        <taxon>Agaricomycotina</taxon>
        <taxon>Agaricomycetes</taxon>
        <taxon>Agaricomycetidae</taxon>
        <taxon>Agaricales</taxon>
        <taxon>Agaricineae</taxon>
        <taxon>Hymenogastraceae</taxon>
        <taxon>Gymnopilus</taxon>
    </lineage>
</organism>
<feature type="non-terminal residue" evidence="1">
    <location>
        <position position="136"/>
    </location>
</feature>
<protein>
    <submittedName>
        <fullName evidence="1">Uncharacterized protein</fullName>
    </submittedName>
</protein>
<reference evidence="1" key="1">
    <citation type="submission" date="2020-11" db="EMBL/GenBank/DDBJ databases">
        <authorList>
            <consortium name="DOE Joint Genome Institute"/>
            <person name="Ahrendt S."/>
            <person name="Riley R."/>
            <person name="Andreopoulos W."/>
            <person name="LaButti K."/>
            <person name="Pangilinan J."/>
            <person name="Ruiz-duenas F.J."/>
            <person name="Barrasa J.M."/>
            <person name="Sanchez-Garcia M."/>
            <person name="Camarero S."/>
            <person name="Miyauchi S."/>
            <person name="Serrano A."/>
            <person name="Linde D."/>
            <person name="Babiker R."/>
            <person name="Drula E."/>
            <person name="Ayuso-Fernandez I."/>
            <person name="Pacheco R."/>
            <person name="Padilla G."/>
            <person name="Ferreira P."/>
            <person name="Barriuso J."/>
            <person name="Kellner H."/>
            <person name="Castanera R."/>
            <person name="Alfaro M."/>
            <person name="Ramirez L."/>
            <person name="Pisabarro A.G."/>
            <person name="Kuo A."/>
            <person name="Tritt A."/>
            <person name="Lipzen A."/>
            <person name="He G."/>
            <person name="Yan M."/>
            <person name="Ng V."/>
            <person name="Cullen D."/>
            <person name="Martin F."/>
            <person name="Rosso M.-N."/>
            <person name="Henrissat B."/>
            <person name="Hibbett D."/>
            <person name="Martinez A.T."/>
            <person name="Grigoriev I.V."/>
        </authorList>
    </citation>
    <scope>NUCLEOTIDE SEQUENCE</scope>
    <source>
        <strain evidence="1">AH 44721</strain>
    </source>
</reference>
<evidence type="ECO:0000313" key="2">
    <source>
        <dbReference type="Proteomes" id="UP000724874"/>
    </source>
</evidence>
<gene>
    <name evidence="1" type="ORF">CPB84DRAFT_1637618</name>
</gene>